<comment type="caution">
    <text evidence="2">The sequence shown here is derived from an EMBL/GenBank/DDBJ whole genome shotgun (WGS) entry which is preliminary data.</text>
</comment>
<evidence type="ECO:0000313" key="2">
    <source>
        <dbReference type="EMBL" id="NRS92564.1"/>
    </source>
</evidence>
<name>A0A8J8GAE3_9FLAO</name>
<dbReference type="InterPro" id="IPR018723">
    <property type="entry name" value="DUF2254_membrane"/>
</dbReference>
<dbReference type="EMBL" id="JABSNO010000010">
    <property type="protein sequence ID" value="NRS92564.1"/>
    <property type="molecule type" value="Genomic_DNA"/>
</dbReference>
<dbReference type="AlphaFoldDB" id="A0A8J8GAE3"/>
<evidence type="ECO:0000256" key="1">
    <source>
        <dbReference type="SAM" id="Phobius"/>
    </source>
</evidence>
<feature type="transmembrane region" description="Helical" evidence="1">
    <location>
        <begin position="140"/>
        <end position="165"/>
    </location>
</feature>
<keyword evidence="3" id="KW-1185">Reference proteome</keyword>
<dbReference type="Proteomes" id="UP000610746">
    <property type="component" value="Unassembled WGS sequence"/>
</dbReference>
<keyword evidence="1" id="KW-0472">Membrane</keyword>
<protein>
    <submittedName>
        <fullName evidence="2">Putative membrane protein</fullName>
    </submittedName>
</protein>
<sequence length="411" mass="47074">MITSIKKWFSINAEKITKSIAFYPAIIAIAFLILSYAMLYLDFSDFGKKIKSNTDWIAIADANTARSIISTIAGAIISLTVFSFSMVMIVLNQAASHMSNRVLNSMIANRFQQIILGFYIGTIVYSLFLLTTIKDTSNGIYIPVLSIYLLILLTVIDIFLFIYFLNYVTQTVKYETVINRVWKKTKENLVKECTIDQSISKFWSNKNSVSLKTERSDYFQDFQIASLIKIAKKHNFHFEFLQEKGYFFLNGMDYLTIFGTSEIDKDLKKEIVDSINFYSGQPIEKNSKFGFTQLTEVALKALSPGINDPATAIISLNALSDLLGYKLDNFCKTHFYDEDDITRIYLPDSNFSDMFTICVHPIWHYGKEDLQIQNAMLNCTKNLLLISKNQESTNCLQNFLTLIEKDIKKNN</sequence>
<keyword evidence="1" id="KW-1133">Transmembrane helix</keyword>
<dbReference type="Pfam" id="PF10011">
    <property type="entry name" value="DUF2254"/>
    <property type="match status" value="1"/>
</dbReference>
<organism evidence="2 3">
    <name type="scientific">Frigoriflavimonas asaccharolytica</name>
    <dbReference type="NCBI Taxonomy" id="2735899"/>
    <lineage>
        <taxon>Bacteria</taxon>
        <taxon>Pseudomonadati</taxon>
        <taxon>Bacteroidota</taxon>
        <taxon>Flavobacteriia</taxon>
        <taxon>Flavobacteriales</taxon>
        <taxon>Weeksellaceae</taxon>
        <taxon>Frigoriflavimonas</taxon>
    </lineage>
</organism>
<feature type="transmembrane region" description="Helical" evidence="1">
    <location>
        <begin position="111"/>
        <end position="128"/>
    </location>
</feature>
<gene>
    <name evidence="2" type="ORF">HNQ03_001641</name>
</gene>
<evidence type="ECO:0000313" key="3">
    <source>
        <dbReference type="Proteomes" id="UP000610746"/>
    </source>
</evidence>
<proteinExistence type="predicted"/>
<keyword evidence="1" id="KW-0812">Transmembrane</keyword>
<feature type="transmembrane region" description="Helical" evidence="1">
    <location>
        <begin position="20"/>
        <end position="41"/>
    </location>
</feature>
<accession>A0A8J8GAE3</accession>
<feature type="transmembrane region" description="Helical" evidence="1">
    <location>
        <begin position="68"/>
        <end position="91"/>
    </location>
</feature>
<dbReference type="RefSeq" id="WP_173779161.1">
    <property type="nucleotide sequence ID" value="NZ_JABSNO010000010.1"/>
</dbReference>
<reference evidence="2" key="1">
    <citation type="submission" date="2020-05" db="EMBL/GenBank/DDBJ databases">
        <title>Genomic Encyclopedia of Type Strains, Phase IV (KMG-V): Genome sequencing to study the core and pangenomes of soil and plant-associated prokaryotes.</title>
        <authorList>
            <person name="Whitman W."/>
        </authorList>
    </citation>
    <scope>NUCLEOTIDE SEQUENCE</scope>
    <source>
        <strain evidence="2">16F</strain>
    </source>
</reference>